<keyword evidence="4" id="KW-1185">Reference proteome</keyword>
<dbReference type="GO" id="GO:0005509">
    <property type="term" value="F:calcium ion binding"/>
    <property type="evidence" value="ECO:0007669"/>
    <property type="project" value="InterPro"/>
</dbReference>
<evidence type="ECO:0000256" key="1">
    <source>
        <dbReference type="SAM" id="MobiDB-lite"/>
    </source>
</evidence>
<dbReference type="InterPro" id="IPR036556">
    <property type="entry name" value="PAD_central_sf"/>
</dbReference>
<organism evidence="3 4">
    <name type="scientific">Austwickia chelonae NBRC 105200</name>
    <dbReference type="NCBI Taxonomy" id="1184607"/>
    <lineage>
        <taxon>Bacteria</taxon>
        <taxon>Bacillati</taxon>
        <taxon>Actinomycetota</taxon>
        <taxon>Actinomycetes</taxon>
        <taxon>Micrococcales</taxon>
        <taxon>Dermatophilaceae</taxon>
        <taxon>Austwickia</taxon>
    </lineage>
</organism>
<accession>K6VQ14</accession>
<dbReference type="EMBL" id="BAGZ01000005">
    <property type="protein sequence ID" value="GAB77465.1"/>
    <property type="molecule type" value="Genomic_DNA"/>
</dbReference>
<dbReference type="SUPFAM" id="SSF55909">
    <property type="entry name" value="Pentein"/>
    <property type="match status" value="1"/>
</dbReference>
<protein>
    <recommendedName>
        <fullName evidence="2">Protein-arginine deiminase C-terminal domain-containing protein</fullName>
    </recommendedName>
</protein>
<dbReference type="AlphaFoldDB" id="K6VQ14"/>
<feature type="region of interest" description="Disordered" evidence="1">
    <location>
        <begin position="499"/>
        <end position="521"/>
    </location>
</feature>
<comment type="caution">
    <text evidence="3">The sequence shown here is derived from an EMBL/GenBank/DDBJ whole genome shotgun (WGS) entry which is preliminary data.</text>
</comment>
<dbReference type="Gene3D" id="3.75.10.10">
    <property type="entry name" value="L-arginine/glycine Amidinotransferase, Chain A"/>
    <property type="match status" value="1"/>
</dbReference>
<proteinExistence type="predicted"/>
<dbReference type="OrthoDB" id="249764at2"/>
<name>K6VQ14_9MICO</name>
<dbReference type="PANTHER" id="PTHR10837:SF8">
    <property type="entry name" value="PROTEIN-ARGININE DEIMINASE"/>
    <property type="match status" value="1"/>
</dbReference>
<reference evidence="3 4" key="1">
    <citation type="submission" date="2012-08" db="EMBL/GenBank/DDBJ databases">
        <title>Whole genome shotgun sequence of Austwickia chelonae NBRC 105200.</title>
        <authorList>
            <person name="Yoshida I."/>
            <person name="Hosoyama A."/>
            <person name="Tsuchikane K."/>
            <person name="Katsumata H."/>
            <person name="Ando Y."/>
            <person name="Ohji S."/>
            <person name="Hamada M."/>
            <person name="Tamura T."/>
            <person name="Yamazoe A."/>
            <person name="Yamazaki S."/>
            <person name="Fujita N."/>
        </authorList>
    </citation>
    <scope>NUCLEOTIDE SEQUENCE [LARGE SCALE GENOMIC DNA]</scope>
    <source>
        <strain evidence="3 4">NBRC 105200</strain>
    </source>
</reference>
<sequence>MSVTPARRRRHLMPVIALAVGSFGVFPLSSSAVPPVALQEKGAEDVDVTGGGHAARRIALLSETRTVLPNVDDDSGRCAIPDGKLVKFVQASTCHDGADNVVNGPEDAKDLTLVRLPAIKDIDRKATATLSVPAKAKGKVRVFVKKGNGWTPGLALPARITAEQLRAGMTFGVEATDVIRDSRIFDGAFSLDLQVREGRRISRARLDLQVAKLTPFSTEELEKVVTLRSTGDNQSSPNWPAADIRKIGSTVPVRTRVVDGFVSQWSQDHFEGMYASMDQGGRRQSIRVLALSHRNIPGKNEWFGFRGKDIGVIALTGPQGDTSLESTGNVEAIGAYTKNGRTYRAGRLIMGHTPHNPYGTMSQVQRSFFESNAEQRPIYLDTVFLSVGHVDEIFQVVPARNERGWVFATASPQDGIALLKKVSAAGQGGQRIANPPKVKDDPPPMPLTVDEALKSPDFVRANEIAHKRIEANVNTLKRELGFTDKDFLRIPVLFERSRIDGVPQPPDTGGMVEGPASDVPVLDGNRSADVVDHRRHGDAGERTGGEAQLGTRNLRAAIPSGVNGLPLDRQRMLVPEQFGPKLNGKDVFAEAITAAHAKDGKRVGYVDTYYQYHLFGGELHCGTNVFRKIPMS</sequence>
<dbReference type="Proteomes" id="UP000008495">
    <property type="component" value="Unassembled WGS sequence"/>
</dbReference>
<dbReference type="Pfam" id="PF03068">
    <property type="entry name" value="PAD"/>
    <property type="match status" value="1"/>
</dbReference>
<evidence type="ECO:0000313" key="4">
    <source>
        <dbReference type="Proteomes" id="UP000008495"/>
    </source>
</evidence>
<dbReference type="InterPro" id="IPR004303">
    <property type="entry name" value="PAD"/>
</dbReference>
<dbReference type="InterPro" id="IPR013530">
    <property type="entry name" value="PAD_C"/>
</dbReference>
<dbReference type="PANTHER" id="PTHR10837">
    <property type="entry name" value="PEPTIDYLARGININE DEIMINASE"/>
    <property type="match status" value="1"/>
</dbReference>
<dbReference type="eggNOG" id="COG1193">
    <property type="taxonomic scope" value="Bacteria"/>
</dbReference>
<evidence type="ECO:0000313" key="3">
    <source>
        <dbReference type="EMBL" id="GAB77465.1"/>
    </source>
</evidence>
<dbReference type="SUPFAM" id="SSF110083">
    <property type="entry name" value="Peptidylarginine deiminase Pad4, middle domain"/>
    <property type="match status" value="1"/>
</dbReference>
<evidence type="ECO:0000259" key="2">
    <source>
        <dbReference type="Pfam" id="PF03068"/>
    </source>
</evidence>
<feature type="domain" description="Protein-arginine deiminase C-terminal" evidence="2">
    <location>
        <begin position="263"/>
        <end position="628"/>
    </location>
</feature>
<dbReference type="GO" id="GO:0005737">
    <property type="term" value="C:cytoplasm"/>
    <property type="evidence" value="ECO:0007669"/>
    <property type="project" value="InterPro"/>
</dbReference>
<dbReference type="STRING" id="100225.SAMN05421595_1301"/>
<dbReference type="RefSeq" id="WP_006502217.1">
    <property type="nucleotide sequence ID" value="NZ_BAGZ01000005.1"/>
</dbReference>
<dbReference type="GO" id="GO:0004668">
    <property type="term" value="F:protein-arginine deiminase activity"/>
    <property type="evidence" value="ECO:0007669"/>
    <property type="project" value="InterPro"/>
</dbReference>
<gene>
    <name evidence="3" type="ORF">AUCHE_05_03770</name>
</gene>